<gene>
    <name evidence="2" type="ORF">chiPu_0025117</name>
</gene>
<accession>A0A401TFU8</accession>
<protein>
    <submittedName>
        <fullName evidence="2">Uncharacterized protein</fullName>
    </submittedName>
</protein>
<name>A0A401TFU8_CHIPU</name>
<feature type="region of interest" description="Disordered" evidence="1">
    <location>
        <begin position="12"/>
        <end position="68"/>
    </location>
</feature>
<dbReference type="Proteomes" id="UP000287033">
    <property type="component" value="Unassembled WGS sequence"/>
</dbReference>
<organism evidence="2 3">
    <name type="scientific">Chiloscyllium punctatum</name>
    <name type="common">Brownbanded bambooshark</name>
    <name type="synonym">Hemiscyllium punctatum</name>
    <dbReference type="NCBI Taxonomy" id="137246"/>
    <lineage>
        <taxon>Eukaryota</taxon>
        <taxon>Metazoa</taxon>
        <taxon>Chordata</taxon>
        <taxon>Craniata</taxon>
        <taxon>Vertebrata</taxon>
        <taxon>Chondrichthyes</taxon>
        <taxon>Elasmobranchii</taxon>
        <taxon>Galeomorphii</taxon>
        <taxon>Galeoidea</taxon>
        <taxon>Orectolobiformes</taxon>
        <taxon>Hemiscylliidae</taxon>
        <taxon>Chiloscyllium</taxon>
    </lineage>
</organism>
<reference evidence="2 3" key="1">
    <citation type="journal article" date="2018" name="Nat. Ecol. Evol.">
        <title>Shark genomes provide insights into elasmobranch evolution and the origin of vertebrates.</title>
        <authorList>
            <person name="Hara Y"/>
            <person name="Yamaguchi K"/>
            <person name="Onimaru K"/>
            <person name="Kadota M"/>
            <person name="Koyanagi M"/>
            <person name="Keeley SD"/>
            <person name="Tatsumi K"/>
            <person name="Tanaka K"/>
            <person name="Motone F"/>
            <person name="Kageyama Y"/>
            <person name="Nozu R"/>
            <person name="Adachi N"/>
            <person name="Nishimura O"/>
            <person name="Nakagawa R"/>
            <person name="Tanegashima C"/>
            <person name="Kiyatake I"/>
            <person name="Matsumoto R"/>
            <person name="Murakumo K"/>
            <person name="Nishida K"/>
            <person name="Terakita A"/>
            <person name="Kuratani S"/>
            <person name="Sato K"/>
            <person name="Hyodo S Kuraku.S."/>
        </authorList>
    </citation>
    <scope>NUCLEOTIDE SEQUENCE [LARGE SCALE GENOMIC DNA]</scope>
</reference>
<comment type="caution">
    <text evidence="2">The sequence shown here is derived from an EMBL/GenBank/DDBJ whole genome shotgun (WGS) entry which is preliminary data.</text>
</comment>
<feature type="non-terminal residue" evidence="2">
    <location>
        <position position="1"/>
    </location>
</feature>
<evidence type="ECO:0000256" key="1">
    <source>
        <dbReference type="SAM" id="MobiDB-lite"/>
    </source>
</evidence>
<evidence type="ECO:0000313" key="3">
    <source>
        <dbReference type="Proteomes" id="UP000287033"/>
    </source>
</evidence>
<sequence length="100" mass="11366">VDVTEIQVEICSESHPRVNSPHQAGLQHGADHRPEMRRQRSLQEDRAQEKENVPEKKTEEDNPVRTACLPLRKAQTGAGFKCARRPLLLQFSPHANAMFD</sequence>
<dbReference type="EMBL" id="BEZZ01052457">
    <property type="protein sequence ID" value="GCC41519.1"/>
    <property type="molecule type" value="Genomic_DNA"/>
</dbReference>
<dbReference type="AlphaFoldDB" id="A0A401TFU8"/>
<feature type="compositionally biased region" description="Basic and acidic residues" evidence="1">
    <location>
        <begin position="29"/>
        <end position="63"/>
    </location>
</feature>
<evidence type="ECO:0000313" key="2">
    <source>
        <dbReference type="EMBL" id="GCC41519.1"/>
    </source>
</evidence>
<keyword evidence="3" id="KW-1185">Reference proteome</keyword>
<proteinExistence type="predicted"/>